<feature type="compositionally biased region" description="Low complexity" evidence="1">
    <location>
        <begin position="169"/>
        <end position="181"/>
    </location>
</feature>
<dbReference type="EMBL" id="JBBJUP010000034">
    <property type="protein sequence ID" value="MEJ8282221.1"/>
    <property type="molecule type" value="Genomic_DNA"/>
</dbReference>
<accession>A0ABU8TE26</accession>
<feature type="compositionally biased region" description="Low complexity" evidence="1">
    <location>
        <begin position="201"/>
        <end position="212"/>
    </location>
</feature>
<keyword evidence="3" id="KW-1185">Reference proteome</keyword>
<dbReference type="RefSeq" id="WP_340295435.1">
    <property type="nucleotide sequence ID" value="NZ_JBBJUP010000034.1"/>
</dbReference>
<name>A0ABU8TE26_9PSEU</name>
<feature type="compositionally biased region" description="Pro residues" evidence="1">
    <location>
        <begin position="157"/>
        <end position="168"/>
    </location>
</feature>
<reference evidence="2 3" key="1">
    <citation type="submission" date="2024-03" db="EMBL/GenBank/DDBJ databases">
        <title>Draft genome sequence of Pseudonocardia sp. DW16-2.</title>
        <authorList>
            <person name="Duangmal K."/>
        </authorList>
    </citation>
    <scope>NUCLEOTIDE SEQUENCE [LARGE SCALE GENOMIC DNA]</scope>
    <source>
        <strain evidence="2 3">DW16-2</strain>
    </source>
</reference>
<organism evidence="2 3">
    <name type="scientific">Pseudonocardia spirodelae</name>
    <dbReference type="NCBI Taxonomy" id="3133431"/>
    <lineage>
        <taxon>Bacteria</taxon>
        <taxon>Bacillati</taxon>
        <taxon>Actinomycetota</taxon>
        <taxon>Actinomycetes</taxon>
        <taxon>Pseudonocardiales</taxon>
        <taxon>Pseudonocardiaceae</taxon>
        <taxon>Pseudonocardia</taxon>
    </lineage>
</organism>
<sequence>MESWSELLRDVLDVPGTGYACVADAGSGEILAAGGGRDVPGLAAVLGWGAAELAAGGPAFEDAVITTTTGHHLLRAVTRDGGPPVLAYAHLDHTGTPLALVRRALRPAPGPRPGTLPRGPAAPAPARGTPVPAGLPGHTNAQLRTGSPARPRMAARPAPPAAAPPGVLPAPAGTPVVDAPGDGPPPPRAAAVPPAAPPAASPVRGDPAVPVAVPMPSPVPDAERTPGPVVPLPRRAPAPAPREDPAPAAGPGAAPAGARWADDLGTMARVLAALRRLDRSSATEY</sequence>
<feature type="compositionally biased region" description="Pro residues" evidence="1">
    <location>
        <begin position="182"/>
        <end position="200"/>
    </location>
</feature>
<gene>
    <name evidence="2" type="ORF">WJX68_25045</name>
</gene>
<proteinExistence type="predicted"/>
<evidence type="ECO:0000313" key="3">
    <source>
        <dbReference type="Proteomes" id="UP001364211"/>
    </source>
</evidence>
<dbReference type="PRINTS" id="PR01217">
    <property type="entry name" value="PRICHEXTENSN"/>
</dbReference>
<feature type="compositionally biased region" description="Pro residues" evidence="1">
    <location>
        <begin position="228"/>
        <end position="240"/>
    </location>
</feature>
<evidence type="ECO:0000256" key="1">
    <source>
        <dbReference type="SAM" id="MobiDB-lite"/>
    </source>
</evidence>
<evidence type="ECO:0008006" key="4">
    <source>
        <dbReference type="Google" id="ProtNLM"/>
    </source>
</evidence>
<feature type="compositionally biased region" description="Low complexity" evidence="1">
    <location>
        <begin position="115"/>
        <end position="134"/>
    </location>
</feature>
<comment type="caution">
    <text evidence="2">The sequence shown here is derived from an EMBL/GenBank/DDBJ whole genome shotgun (WGS) entry which is preliminary data.</text>
</comment>
<protein>
    <recommendedName>
        <fullName evidence="4">Roadblock/LAMTOR2 domain-containing protein</fullName>
    </recommendedName>
</protein>
<evidence type="ECO:0000313" key="2">
    <source>
        <dbReference type="EMBL" id="MEJ8282221.1"/>
    </source>
</evidence>
<feature type="compositionally biased region" description="Low complexity" evidence="1">
    <location>
        <begin position="246"/>
        <end position="259"/>
    </location>
</feature>
<dbReference type="Proteomes" id="UP001364211">
    <property type="component" value="Unassembled WGS sequence"/>
</dbReference>
<feature type="region of interest" description="Disordered" evidence="1">
    <location>
        <begin position="105"/>
        <end position="260"/>
    </location>
</feature>